<sequence length="90" mass="9452">MSNRPVKTGQDEFATARLPPGDDEEAIVATGETAQEPHEVLGGTPDAPEATVKGAFREHVKDAHADHGGNGEHSVAEVKNARDALLEGSR</sequence>
<dbReference type="SUPFAM" id="SSF46565">
    <property type="entry name" value="Chaperone J-domain"/>
    <property type="match status" value="1"/>
</dbReference>
<feature type="region of interest" description="Disordered" evidence="1">
    <location>
        <begin position="1"/>
        <end position="26"/>
    </location>
</feature>
<dbReference type="InterPro" id="IPR036869">
    <property type="entry name" value="J_dom_sf"/>
</dbReference>
<keyword evidence="3" id="KW-1185">Reference proteome</keyword>
<reference evidence="2 3" key="1">
    <citation type="journal article" date="2019" name="Int. J. Syst. Evol. Microbiol.">
        <title>The Global Catalogue of Microorganisms (GCM) 10K type strain sequencing project: providing services to taxonomists for standard genome sequencing and annotation.</title>
        <authorList>
            <consortium name="The Broad Institute Genomics Platform"/>
            <consortium name="The Broad Institute Genome Sequencing Center for Infectious Disease"/>
            <person name="Wu L."/>
            <person name="Ma J."/>
        </authorList>
    </citation>
    <scope>NUCLEOTIDE SEQUENCE [LARGE SCALE GENOMIC DNA]</scope>
    <source>
        <strain evidence="2 3">CGMCC 1.10387</strain>
    </source>
</reference>
<accession>A0ABD6E2J8</accession>
<proteinExistence type="predicted"/>
<evidence type="ECO:0000313" key="2">
    <source>
        <dbReference type="EMBL" id="MFD1687279.1"/>
    </source>
</evidence>
<dbReference type="EMBL" id="JBHUDP010000010">
    <property type="protein sequence ID" value="MFD1687279.1"/>
    <property type="molecule type" value="Genomic_DNA"/>
</dbReference>
<organism evidence="2 3">
    <name type="scientific">Halobellus litoreus</name>
    <dbReference type="NCBI Taxonomy" id="755310"/>
    <lineage>
        <taxon>Archaea</taxon>
        <taxon>Methanobacteriati</taxon>
        <taxon>Methanobacteriota</taxon>
        <taxon>Stenosarchaea group</taxon>
        <taxon>Halobacteria</taxon>
        <taxon>Halobacteriales</taxon>
        <taxon>Haloferacaceae</taxon>
        <taxon>Halobellus</taxon>
    </lineage>
</organism>
<protein>
    <submittedName>
        <fullName evidence="2">Uncharacterized protein</fullName>
    </submittedName>
</protein>
<comment type="caution">
    <text evidence="2">The sequence shown here is derived from an EMBL/GenBank/DDBJ whole genome shotgun (WGS) entry which is preliminary data.</text>
</comment>
<gene>
    <name evidence="2" type="ORF">ACFSAS_16905</name>
</gene>
<dbReference type="RefSeq" id="WP_256305598.1">
    <property type="nucleotide sequence ID" value="NZ_JANHAW010000001.1"/>
</dbReference>
<evidence type="ECO:0000313" key="3">
    <source>
        <dbReference type="Proteomes" id="UP001597092"/>
    </source>
</evidence>
<evidence type="ECO:0000256" key="1">
    <source>
        <dbReference type="SAM" id="MobiDB-lite"/>
    </source>
</evidence>
<dbReference type="Gene3D" id="1.10.287.110">
    <property type="entry name" value="DnaJ domain"/>
    <property type="match status" value="1"/>
</dbReference>
<dbReference type="AlphaFoldDB" id="A0ABD6E2J8"/>
<name>A0ABD6E2J8_9EURY</name>
<dbReference type="Proteomes" id="UP001597092">
    <property type="component" value="Unassembled WGS sequence"/>
</dbReference>